<dbReference type="Gene3D" id="3.40.50.720">
    <property type="entry name" value="NAD(P)-binding Rossmann-like Domain"/>
    <property type="match status" value="1"/>
</dbReference>
<comment type="caution">
    <text evidence="5">The sequence shown here is derived from an EMBL/GenBank/DDBJ whole genome shotgun (WGS) entry which is preliminary data.</text>
</comment>
<dbReference type="EMBL" id="BRVS01000001">
    <property type="protein sequence ID" value="GLB65901.1"/>
    <property type="molecule type" value="Genomic_DNA"/>
</dbReference>
<dbReference type="InterPro" id="IPR011032">
    <property type="entry name" value="GroES-like_sf"/>
</dbReference>
<dbReference type="InterPro" id="IPR050129">
    <property type="entry name" value="Zn_alcohol_dh"/>
</dbReference>
<protein>
    <submittedName>
        <fullName evidence="5">2-deoxy-scyllo-inosamine dehydrogenase</fullName>
    </submittedName>
</protein>
<sequence>MGICGSDLHYFDGDVAALTGGSDWFPRVIGHEFSAIVEAVGAGADRNRIPVGSRVAVWPLETCGTCRACRHGRENACYDMRIIGVHRDGALSQRLLVRERSVFQISGTQPEIAAFVEPLSVAVHALARVNIGEDRPADGVRLAVLGGGPIGQAVALAAKIWGAATAVVDPKEDRRALAQRLGAQLALDADEEPAAQELRKWGGGFGPDIVIDTTGIPSVLAQAVDLVARGGDVVVVGLTGGTAPFPSGILPEKEVTIRGSSCAALDDFAAAVRLVESNRETIAALVSHIIPFEQAKDAFALAHEAAEGTMKVVIRLP</sequence>
<keyword evidence="6" id="KW-1185">Reference proteome</keyword>
<reference evidence="5 6" key="1">
    <citation type="journal article" date="2023" name="Int. J. Syst. Evol. Microbiol.">
        <title>Arthrobacter mangrovi sp. nov., an actinobacterium isolated from the rhizosphere of a mangrove.</title>
        <authorList>
            <person name="Hamada M."/>
            <person name="Saitou S."/>
            <person name="Enomoto N."/>
            <person name="Nanri K."/>
            <person name="Hidaka K."/>
            <person name="Miura T."/>
            <person name="Tamura T."/>
        </authorList>
    </citation>
    <scope>NUCLEOTIDE SEQUENCE [LARGE SCALE GENOMIC DNA]</scope>
    <source>
        <strain evidence="5 6">NBRC 112813</strain>
    </source>
</reference>
<feature type="domain" description="Alcohol dehydrogenase-like N-terminal" evidence="4">
    <location>
        <begin position="2"/>
        <end position="105"/>
    </location>
</feature>
<evidence type="ECO:0000259" key="3">
    <source>
        <dbReference type="Pfam" id="PF00107"/>
    </source>
</evidence>
<dbReference type="Pfam" id="PF08240">
    <property type="entry name" value="ADH_N"/>
    <property type="match status" value="1"/>
</dbReference>
<evidence type="ECO:0000313" key="5">
    <source>
        <dbReference type="EMBL" id="GLB65901.1"/>
    </source>
</evidence>
<accession>A0ABQ5MPI0</accession>
<evidence type="ECO:0000313" key="6">
    <source>
        <dbReference type="Proteomes" id="UP001209654"/>
    </source>
</evidence>
<name>A0ABQ5MPI0_9MICC</name>
<feature type="domain" description="Alcohol dehydrogenase-like C-terminal" evidence="3">
    <location>
        <begin position="149"/>
        <end position="276"/>
    </location>
</feature>
<evidence type="ECO:0000256" key="2">
    <source>
        <dbReference type="ARBA" id="ARBA00023002"/>
    </source>
</evidence>
<dbReference type="InterPro" id="IPR036291">
    <property type="entry name" value="NAD(P)-bd_dom_sf"/>
</dbReference>
<dbReference type="PANTHER" id="PTHR43401">
    <property type="entry name" value="L-THREONINE 3-DEHYDROGENASE"/>
    <property type="match status" value="1"/>
</dbReference>
<gene>
    <name evidence="5" type="ORF">AHIS1636_03400</name>
</gene>
<evidence type="ECO:0000256" key="1">
    <source>
        <dbReference type="ARBA" id="ARBA00001947"/>
    </source>
</evidence>
<proteinExistence type="predicted"/>
<dbReference type="PANTHER" id="PTHR43401:SF2">
    <property type="entry name" value="L-THREONINE 3-DEHYDROGENASE"/>
    <property type="match status" value="1"/>
</dbReference>
<dbReference type="SUPFAM" id="SSF50129">
    <property type="entry name" value="GroES-like"/>
    <property type="match status" value="1"/>
</dbReference>
<dbReference type="SUPFAM" id="SSF51735">
    <property type="entry name" value="NAD(P)-binding Rossmann-fold domains"/>
    <property type="match status" value="1"/>
</dbReference>
<dbReference type="InterPro" id="IPR013154">
    <property type="entry name" value="ADH-like_N"/>
</dbReference>
<dbReference type="Pfam" id="PF00107">
    <property type="entry name" value="ADH_zinc_N"/>
    <property type="match status" value="1"/>
</dbReference>
<dbReference type="InterPro" id="IPR013149">
    <property type="entry name" value="ADH-like_C"/>
</dbReference>
<evidence type="ECO:0000259" key="4">
    <source>
        <dbReference type="Pfam" id="PF08240"/>
    </source>
</evidence>
<dbReference type="Gene3D" id="3.90.180.10">
    <property type="entry name" value="Medium-chain alcohol dehydrogenases, catalytic domain"/>
    <property type="match status" value="1"/>
</dbReference>
<dbReference type="Proteomes" id="UP001209654">
    <property type="component" value="Unassembled WGS sequence"/>
</dbReference>
<keyword evidence="2" id="KW-0560">Oxidoreductase</keyword>
<organism evidence="5 6">
    <name type="scientific">Arthrobacter mangrovi</name>
    <dbReference type="NCBI Taxonomy" id="2966350"/>
    <lineage>
        <taxon>Bacteria</taxon>
        <taxon>Bacillati</taxon>
        <taxon>Actinomycetota</taxon>
        <taxon>Actinomycetes</taxon>
        <taxon>Micrococcales</taxon>
        <taxon>Micrococcaceae</taxon>
        <taxon>Arthrobacter</taxon>
    </lineage>
</organism>
<comment type="cofactor">
    <cofactor evidence="1">
        <name>Zn(2+)</name>
        <dbReference type="ChEBI" id="CHEBI:29105"/>
    </cofactor>
</comment>